<dbReference type="RefSeq" id="WP_184349536.1">
    <property type="nucleotide sequence ID" value="NZ_JACHJH010000003.1"/>
</dbReference>
<dbReference type="EMBL" id="JACHJH010000003">
    <property type="protein sequence ID" value="MBB4893679.1"/>
    <property type="molecule type" value="Genomic_DNA"/>
</dbReference>
<dbReference type="GO" id="GO:0006208">
    <property type="term" value="P:pyrimidine nucleobase catabolic process"/>
    <property type="evidence" value="ECO:0007669"/>
    <property type="project" value="TreeGrafter"/>
</dbReference>
<dbReference type="Pfam" id="PF01613">
    <property type="entry name" value="Flavin_Reduct"/>
    <property type="match status" value="1"/>
</dbReference>
<evidence type="ECO:0000313" key="4">
    <source>
        <dbReference type="Proteomes" id="UP000556084"/>
    </source>
</evidence>
<comment type="caution">
    <text evidence="3">The sequence shown here is derived from an EMBL/GenBank/DDBJ whole genome shotgun (WGS) entry which is preliminary data.</text>
</comment>
<dbReference type="PANTHER" id="PTHR30466">
    <property type="entry name" value="FLAVIN REDUCTASE"/>
    <property type="match status" value="1"/>
</dbReference>
<dbReference type="SUPFAM" id="SSF50475">
    <property type="entry name" value="FMN-binding split barrel"/>
    <property type="match status" value="1"/>
</dbReference>
<dbReference type="AlphaFoldDB" id="A0A7W7LNU6"/>
<evidence type="ECO:0000259" key="2">
    <source>
        <dbReference type="SMART" id="SM00903"/>
    </source>
</evidence>
<proteinExistence type="predicted"/>
<keyword evidence="4" id="KW-1185">Reference proteome</keyword>
<gene>
    <name evidence="3" type="ORF">FHS39_002710</name>
</gene>
<dbReference type="Gene3D" id="2.30.110.10">
    <property type="entry name" value="Electron Transport, Fmn-binding Protein, Chain A"/>
    <property type="match status" value="1"/>
</dbReference>
<dbReference type="GO" id="GO:0010181">
    <property type="term" value="F:FMN binding"/>
    <property type="evidence" value="ECO:0007669"/>
    <property type="project" value="InterPro"/>
</dbReference>
<reference evidence="3 4" key="1">
    <citation type="submission" date="2020-08" db="EMBL/GenBank/DDBJ databases">
        <title>Genomic Encyclopedia of Type Strains, Phase III (KMG-III): the genomes of soil and plant-associated and newly described type strains.</title>
        <authorList>
            <person name="Whitman W."/>
        </authorList>
    </citation>
    <scope>NUCLEOTIDE SEQUENCE [LARGE SCALE GENOMIC DNA]</scope>
    <source>
        <strain evidence="3 4">CECT 3266</strain>
    </source>
</reference>
<dbReference type="InterPro" id="IPR002563">
    <property type="entry name" value="Flavin_Rdtase-like_dom"/>
</dbReference>
<organism evidence="3 4">
    <name type="scientific">Streptomyces olivoverticillatus</name>
    <dbReference type="NCBI Taxonomy" id="66427"/>
    <lineage>
        <taxon>Bacteria</taxon>
        <taxon>Bacillati</taxon>
        <taxon>Actinomycetota</taxon>
        <taxon>Actinomycetes</taxon>
        <taxon>Kitasatosporales</taxon>
        <taxon>Streptomycetaceae</taxon>
        <taxon>Streptomyces</taxon>
    </lineage>
</organism>
<evidence type="ECO:0000256" key="1">
    <source>
        <dbReference type="ARBA" id="ARBA00023002"/>
    </source>
</evidence>
<dbReference type="SMART" id="SM00903">
    <property type="entry name" value="Flavin_Reduct"/>
    <property type="match status" value="1"/>
</dbReference>
<accession>A0A7W7LNU6</accession>
<dbReference type="GO" id="GO:0042602">
    <property type="term" value="F:riboflavin reductase (NADPH) activity"/>
    <property type="evidence" value="ECO:0007669"/>
    <property type="project" value="TreeGrafter"/>
</dbReference>
<dbReference type="PANTHER" id="PTHR30466:SF1">
    <property type="entry name" value="FMN REDUCTASE (NADH) RUTF"/>
    <property type="match status" value="1"/>
</dbReference>
<keyword evidence="1" id="KW-0560">Oxidoreductase</keyword>
<dbReference type="Proteomes" id="UP000556084">
    <property type="component" value="Unassembled WGS sequence"/>
</dbReference>
<name>A0A7W7LNU6_9ACTN</name>
<dbReference type="InterPro" id="IPR050268">
    <property type="entry name" value="NADH-dep_flavin_reductase"/>
</dbReference>
<feature type="domain" description="Flavin reductase like" evidence="2">
    <location>
        <begin position="7"/>
        <end position="154"/>
    </location>
</feature>
<protein>
    <submittedName>
        <fullName evidence="3">Flavin reductase (DIM6/NTAB) family NADH-FMN oxidoreductase RutF</fullName>
    </submittedName>
</protein>
<sequence>MNAVAAVRRLASAVSVLTVAGGGPLHGTTASSVGTVSRDPLLVCVCLRSGSRFSELARDAGTFAVNVLSSRQALLADWFARPGRAPGPEQFAAVGWSAHHAHGAPLLDGAMAWLGCRITGVFPGGDHDLLLAEVTDGAAGEGRPLLSCDGRLYGAELYDVARRTRRHDTPHAATPLD</sequence>
<evidence type="ECO:0000313" key="3">
    <source>
        <dbReference type="EMBL" id="MBB4893679.1"/>
    </source>
</evidence>
<dbReference type="InterPro" id="IPR012349">
    <property type="entry name" value="Split_barrel_FMN-bd"/>
</dbReference>